<feature type="region of interest" description="Disordered" evidence="1">
    <location>
        <begin position="478"/>
        <end position="498"/>
    </location>
</feature>
<feature type="region of interest" description="Disordered" evidence="1">
    <location>
        <begin position="169"/>
        <end position="262"/>
    </location>
</feature>
<feature type="compositionally biased region" description="Polar residues" evidence="1">
    <location>
        <begin position="233"/>
        <end position="262"/>
    </location>
</feature>
<comment type="caution">
    <text evidence="2">The sequence shown here is derived from an EMBL/GenBank/DDBJ whole genome shotgun (WGS) entry which is preliminary data.</text>
</comment>
<name>A0A8E0RUZ2_9TREM</name>
<dbReference type="EMBL" id="LUCM01008394">
    <property type="protein sequence ID" value="KAA0188492.1"/>
    <property type="molecule type" value="Genomic_DNA"/>
</dbReference>
<keyword evidence="3" id="KW-1185">Reference proteome</keyword>
<proteinExistence type="predicted"/>
<feature type="compositionally biased region" description="Polar residues" evidence="1">
    <location>
        <begin position="481"/>
        <end position="490"/>
    </location>
</feature>
<evidence type="ECO:0000313" key="2">
    <source>
        <dbReference type="EMBL" id="KAA0188492.1"/>
    </source>
</evidence>
<dbReference type="Proteomes" id="UP000728185">
    <property type="component" value="Unassembled WGS sequence"/>
</dbReference>
<protein>
    <submittedName>
        <fullName evidence="2">Uncharacterized protein</fullName>
    </submittedName>
</protein>
<evidence type="ECO:0000313" key="3">
    <source>
        <dbReference type="Proteomes" id="UP000728185"/>
    </source>
</evidence>
<organism evidence="2 3">
    <name type="scientific">Fasciolopsis buskii</name>
    <dbReference type="NCBI Taxonomy" id="27845"/>
    <lineage>
        <taxon>Eukaryota</taxon>
        <taxon>Metazoa</taxon>
        <taxon>Spiralia</taxon>
        <taxon>Lophotrochozoa</taxon>
        <taxon>Platyhelminthes</taxon>
        <taxon>Trematoda</taxon>
        <taxon>Digenea</taxon>
        <taxon>Plagiorchiida</taxon>
        <taxon>Echinostomata</taxon>
        <taxon>Echinostomatoidea</taxon>
        <taxon>Fasciolidae</taxon>
        <taxon>Fasciolopsis</taxon>
    </lineage>
</organism>
<gene>
    <name evidence="2" type="ORF">FBUS_08644</name>
</gene>
<feature type="compositionally biased region" description="Polar residues" evidence="1">
    <location>
        <begin position="178"/>
        <end position="220"/>
    </location>
</feature>
<sequence>QESPVADSETKPSTPAIPVLQPNLSSIAQSSVATSPSSCFTSPEQFVQPVTMSLPGAKCAREDVSESLTSTTSHTEFRANNTVRITPWSWPIRSQLDSHNDVSPEDRLYGVWRHLIPRLLSDQIFVWAHQQGGHALVHPLKPMPGLWPGFPDDSPVTLTHKPMVIPASDTVERRGTFTEHSNQTPDSNSTTQSERSILSRSRGPVNTTTLSGTCVASSSPVPRETASKGSCVKQVQTKPSINSVSANSGLGSQAIHRTSTGSIRPRVYPTRKRHVSANAILSTCPTTTKPSSHGVHRTSLLPVGEHNQEVSKSVAGQNTTTKSEPAGTPGSVDVQMKYLTSTTATTVSKSTPKTISATGTECCTTCMDAAPMVQTMEKGPGQSKSVCTKTETDQNLPAPVCLNPSVTCSESGGEMFDTCSANPVTLNSGCKNANTNTPSVTATSTHTTGAHSFTRLAEPLIRQFGLSDNGGQLKGTDAYSGLSSDNNTSAGDILGSNEDEEADSSIGLQLRLARAWQQKARRLFDELTTRVKCVVFTDCPTILDLAMEGIGWGLNLLQDVSDDNDNSNPQLFKPSLIRSDIPDRVRRAREWFCQNAVHFVAADTPIGTQLDEGARRRHPIPVLSAGTTEHDLIPSSVLETVFDLFNSKLNPRNKSDLTIPSSRTVGTDNPEELSMNTDRCGQSASVSHTPPI</sequence>
<feature type="region of interest" description="Disordered" evidence="1">
    <location>
        <begin position="653"/>
        <end position="692"/>
    </location>
</feature>
<feature type="compositionally biased region" description="Polar residues" evidence="1">
    <location>
        <begin position="653"/>
        <end position="667"/>
    </location>
</feature>
<feature type="compositionally biased region" description="Polar residues" evidence="1">
    <location>
        <begin position="310"/>
        <end position="323"/>
    </location>
</feature>
<feature type="compositionally biased region" description="Polar residues" evidence="1">
    <location>
        <begin position="674"/>
        <end position="692"/>
    </location>
</feature>
<evidence type="ECO:0000256" key="1">
    <source>
        <dbReference type="SAM" id="MobiDB-lite"/>
    </source>
</evidence>
<accession>A0A8E0RUZ2</accession>
<feature type="region of interest" description="Disordered" evidence="1">
    <location>
        <begin position="303"/>
        <end position="331"/>
    </location>
</feature>
<dbReference type="OrthoDB" id="421951at2759"/>
<reference evidence="2" key="1">
    <citation type="submission" date="2019-05" db="EMBL/GenBank/DDBJ databases">
        <title>Annotation for the trematode Fasciolopsis buski.</title>
        <authorList>
            <person name="Choi Y.-J."/>
        </authorList>
    </citation>
    <scope>NUCLEOTIDE SEQUENCE</scope>
    <source>
        <strain evidence="2">HT</strain>
        <tissue evidence="2">Whole worm</tissue>
    </source>
</reference>
<dbReference type="AlphaFoldDB" id="A0A8E0RUZ2"/>
<feature type="non-terminal residue" evidence="2">
    <location>
        <position position="692"/>
    </location>
</feature>